<dbReference type="STRING" id="264251.FB00_08000"/>
<evidence type="ECO:0000313" key="1">
    <source>
        <dbReference type="EMBL" id="KLN35352.1"/>
    </source>
</evidence>
<name>A0A0H2L570_9MICO</name>
<dbReference type="EMBL" id="JNBQ01000005">
    <property type="protein sequence ID" value="KLN35352.1"/>
    <property type="molecule type" value="Genomic_DNA"/>
</dbReference>
<reference evidence="1 2" key="1">
    <citation type="submission" date="2014-05" db="EMBL/GenBank/DDBJ databases">
        <title>Cellulosimicrobium funkei U11 genome.</title>
        <authorList>
            <person name="Hu C."/>
            <person name="Gong Y."/>
            <person name="Wan W."/>
            <person name="Jiang M."/>
        </authorList>
    </citation>
    <scope>NUCLEOTIDE SEQUENCE [LARGE SCALE GENOMIC DNA]</scope>
    <source>
        <strain evidence="1 2">U11</strain>
    </source>
</reference>
<keyword evidence="2" id="KW-1185">Reference proteome</keyword>
<organism evidence="1 2">
    <name type="scientific">Cellulosimicrobium funkei</name>
    <dbReference type="NCBI Taxonomy" id="264251"/>
    <lineage>
        <taxon>Bacteria</taxon>
        <taxon>Bacillati</taxon>
        <taxon>Actinomycetota</taxon>
        <taxon>Actinomycetes</taxon>
        <taxon>Micrococcales</taxon>
        <taxon>Promicromonosporaceae</taxon>
        <taxon>Cellulosimicrobium</taxon>
    </lineage>
</organism>
<sequence>MTTTAGRVTWDDDASAGAWIAPRLGEFGPRVDGTVPRGYAAYACVPHPGWDDDVTLAARTDALAAALAPFTGDQPVHLALWTGHAFLYDHGTDPRASSGVAPLVGWPEDEPRPTPEEIERAVAEAWEHLAPTLVERPAAPMLLLPHREYHLWTGTLADAGAFRDHEQPPNLWWPEDRSWFVGTEIDAAATYVGGSEVLVEALCADPTLRASRVAPSDPMLFED</sequence>
<proteinExistence type="predicted"/>
<dbReference type="PATRIC" id="fig|264251.5.peg.1628"/>
<gene>
    <name evidence="1" type="ORF">FB00_08000</name>
</gene>
<dbReference type="RefSeq" id="WP_052877533.1">
    <property type="nucleotide sequence ID" value="NZ_JNBQ01000005.1"/>
</dbReference>
<protein>
    <submittedName>
        <fullName evidence="1">Uncharacterized protein</fullName>
    </submittedName>
</protein>
<comment type="caution">
    <text evidence="1">The sequence shown here is derived from an EMBL/GenBank/DDBJ whole genome shotgun (WGS) entry which is preliminary data.</text>
</comment>
<accession>A0A0H2L570</accession>
<dbReference type="Proteomes" id="UP000035265">
    <property type="component" value="Unassembled WGS sequence"/>
</dbReference>
<dbReference type="AlphaFoldDB" id="A0A0H2L570"/>
<evidence type="ECO:0000313" key="2">
    <source>
        <dbReference type="Proteomes" id="UP000035265"/>
    </source>
</evidence>